<keyword evidence="3 5" id="KW-1133">Transmembrane helix</keyword>
<evidence type="ECO:0000256" key="5">
    <source>
        <dbReference type="SAM" id="Phobius"/>
    </source>
</evidence>
<reference evidence="7 8" key="1">
    <citation type="journal article" date="2019" name="Syst. Appl. Microbiol.">
        <title>Microvirga tunisiensis sp. nov., a root nodule symbiotic bacterium isolated from Lupinus micranthus and L. luteus grown in Northern Tunisia.</title>
        <authorList>
            <person name="Msaddak A."/>
            <person name="Rejili M."/>
            <person name="Duran D."/>
            <person name="Mars M."/>
            <person name="Palacios J.M."/>
            <person name="Ruiz-Argueso T."/>
            <person name="Rey L."/>
            <person name="Imperial J."/>
        </authorList>
    </citation>
    <scope>NUCLEOTIDE SEQUENCE [LARGE SCALE GENOMIC DNA]</scope>
    <source>
        <strain evidence="7 8">Lmie10</strain>
    </source>
</reference>
<dbReference type="EMBL" id="VOSK01000261">
    <property type="protein sequence ID" value="MPR29717.1"/>
    <property type="molecule type" value="Genomic_DNA"/>
</dbReference>
<evidence type="ECO:0000256" key="3">
    <source>
        <dbReference type="ARBA" id="ARBA00022989"/>
    </source>
</evidence>
<name>A0A5N7MRU2_9HYPH</name>
<feature type="transmembrane region" description="Helical" evidence="5">
    <location>
        <begin position="44"/>
        <end position="66"/>
    </location>
</feature>
<dbReference type="GO" id="GO:0016020">
    <property type="term" value="C:membrane"/>
    <property type="evidence" value="ECO:0007669"/>
    <property type="project" value="UniProtKB-SubCell"/>
</dbReference>
<proteinExistence type="predicted"/>
<dbReference type="OrthoDB" id="9770329at2"/>
<evidence type="ECO:0000259" key="6">
    <source>
        <dbReference type="Pfam" id="PF04116"/>
    </source>
</evidence>
<dbReference type="Pfam" id="PF04116">
    <property type="entry name" value="FA_hydroxylase"/>
    <property type="match status" value="1"/>
</dbReference>
<dbReference type="RefSeq" id="WP_152716599.1">
    <property type="nucleotide sequence ID" value="NZ_VOSJ01000281.1"/>
</dbReference>
<organism evidence="7 8">
    <name type="scientific">Microvirga tunisiensis</name>
    <dbReference type="NCBI Taxonomy" id="2108360"/>
    <lineage>
        <taxon>Bacteria</taxon>
        <taxon>Pseudomonadati</taxon>
        <taxon>Pseudomonadota</taxon>
        <taxon>Alphaproteobacteria</taxon>
        <taxon>Hyphomicrobiales</taxon>
        <taxon>Methylobacteriaceae</taxon>
        <taxon>Microvirga</taxon>
    </lineage>
</organism>
<keyword evidence="8" id="KW-1185">Reference proteome</keyword>
<keyword evidence="2 5" id="KW-0812">Transmembrane</keyword>
<feature type="domain" description="Fatty acid hydroxylase" evidence="6">
    <location>
        <begin position="93"/>
        <end position="224"/>
    </location>
</feature>
<dbReference type="GO" id="GO:0005506">
    <property type="term" value="F:iron ion binding"/>
    <property type="evidence" value="ECO:0007669"/>
    <property type="project" value="InterPro"/>
</dbReference>
<dbReference type="GO" id="GO:0016491">
    <property type="term" value="F:oxidoreductase activity"/>
    <property type="evidence" value="ECO:0007669"/>
    <property type="project" value="InterPro"/>
</dbReference>
<dbReference type="AlphaFoldDB" id="A0A5N7MRU2"/>
<evidence type="ECO:0000256" key="2">
    <source>
        <dbReference type="ARBA" id="ARBA00022692"/>
    </source>
</evidence>
<evidence type="ECO:0000256" key="4">
    <source>
        <dbReference type="ARBA" id="ARBA00023136"/>
    </source>
</evidence>
<dbReference type="PANTHER" id="PTHR11863">
    <property type="entry name" value="STEROL DESATURASE"/>
    <property type="match status" value="1"/>
</dbReference>
<sequence>MDALSYLFDWKTFLLLGAIFVPLEHLFGMHPEQKHLRRGWMLDLIYATFNGAIIKIGSMLLIYAGIVAGRLMIPEFVRAAVGSQPYWIQVIEVLVIADIGFYLIHRAFHTFPALWKFHAVHHSIEELDWLAANRVHPIDQILTKAGSLIPCFALGFSEAALVTYAVIYQWHAILLHSNVTVRIGPLRWLLASPDFHHWHHSDHREAYNKNYAGQLSFLDVLFGTAHMPDGQPTKYGCSDNVPETYGKQLLYPFRQILLRRRRRTSKADILSTGS</sequence>
<comment type="subcellular location">
    <subcellularLocation>
        <location evidence="1">Membrane</location>
    </subcellularLocation>
</comment>
<protein>
    <submittedName>
        <fullName evidence="7">Sterol desaturase family protein</fullName>
    </submittedName>
</protein>
<dbReference type="GO" id="GO:0008610">
    <property type="term" value="P:lipid biosynthetic process"/>
    <property type="evidence" value="ECO:0007669"/>
    <property type="project" value="InterPro"/>
</dbReference>
<evidence type="ECO:0000313" key="7">
    <source>
        <dbReference type="EMBL" id="MPR29717.1"/>
    </source>
</evidence>
<dbReference type="Proteomes" id="UP000403266">
    <property type="component" value="Unassembled WGS sequence"/>
</dbReference>
<feature type="transmembrane region" description="Helical" evidence="5">
    <location>
        <begin position="6"/>
        <end position="23"/>
    </location>
</feature>
<keyword evidence="4 5" id="KW-0472">Membrane</keyword>
<evidence type="ECO:0000256" key="1">
    <source>
        <dbReference type="ARBA" id="ARBA00004370"/>
    </source>
</evidence>
<dbReference type="InterPro" id="IPR050307">
    <property type="entry name" value="Sterol_Desaturase_Related"/>
</dbReference>
<evidence type="ECO:0000313" key="8">
    <source>
        <dbReference type="Proteomes" id="UP000403266"/>
    </source>
</evidence>
<comment type="caution">
    <text evidence="7">The sequence shown here is derived from an EMBL/GenBank/DDBJ whole genome shotgun (WGS) entry which is preliminary data.</text>
</comment>
<feature type="transmembrane region" description="Helical" evidence="5">
    <location>
        <begin position="86"/>
        <end position="104"/>
    </location>
</feature>
<gene>
    <name evidence="7" type="ORF">FS320_32730</name>
</gene>
<dbReference type="InterPro" id="IPR006694">
    <property type="entry name" value="Fatty_acid_hydroxylase"/>
</dbReference>
<accession>A0A5N7MRU2</accession>